<protein>
    <recommendedName>
        <fullName evidence="1">UBC core domain-containing protein</fullName>
    </recommendedName>
</protein>
<accession>A0AAV6WVM0</accession>
<evidence type="ECO:0000313" key="3">
    <source>
        <dbReference type="Proteomes" id="UP000826271"/>
    </source>
</evidence>
<reference evidence="2" key="1">
    <citation type="submission" date="2019-10" db="EMBL/GenBank/DDBJ databases">
        <authorList>
            <person name="Zhang R."/>
            <person name="Pan Y."/>
            <person name="Wang J."/>
            <person name="Ma R."/>
            <person name="Yu S."/>
        </authorList>
    </citation>
    <scope>NUCLEOTIDE SEQUENCE</scope>
    <source>
        <strain evidence="2">LA-IB0</strain>
        <tissue evidence="2">Leaf</tissue>
    </source>
</reference>
<organism evidence="2 3">
    <name type="scientific">Buddleja alternifolia</name>
    <dbReference type="NCBI Taxonomy" id="168488"/>
    <lineage>
        <taxon>Eukaryota</taxon>
        <taxon>Viridiplantae</taxon>
        <taxon>Streptophyta</taxon>
        <taxon>Embryophyta</taxon>
        <taxon>Tracheophyta</taxon>
        <taxon>Spermatophyta</taxon>
        <taxon>Magnoliopsida</taxon>
        <taxon>eudicotyledons</taxon>
        <taxon>Gunneridae</taxon>
        <taxon>Pentapetalae</taxon>
        <taxon>asterids</taxon>
        <taxon>lamiids</taxon>
        <taxon>Lamiales</taxon>
        <taxon>Scrophulariaceae</taxon>
        <taxon>Buddlejeae</taxon>
        <taxon>Buddleja</taxon>
    </lineage>
</organism>
<dbReference type="Gene3D" id="3.10.110.10">
    <property type="entry name" value="Ubiquitin Conjugating Enzyme"/>
    <property type="match status" value="2"/>
</dbReference>
<dbReference type="SUPFAM" id="SSF54495">
    <property type="entry name" value="UBC-like"/>
    <property type="match status" value="1"/>
</dbReference>
<dbReference type="EMBL" id="WHWC01000013">
    <property type="protein sequence ID" value="KAG8371687.1"/>
    <property type="molecule type" value="Genomic_DNA"/>
</dbReference>
<evidence type="ECO:0000313" key="2">
    <source>
        <dbReference type="EMBL" id="KAG8371687.1"/>
    </source>
</evidence>
<dbReference type="InterPro" id="IPR016135">
    <property type="entry name" value="UBQ-conjugating_enzyme/RWD"/>
</dbReference>
<gene>
    <name evidence="2" type="ORF">BUALT_Bualt13G0114200</name>
</gene>
<dbReference type="PROSITE" id="PS50127">
    <property type="entry name" value="UBC_2"/>
    <property type="match status" value="1"/>
</dbReference>
<dbReference type="SMART" id="SM00212">
    <property type="entry name" value="UBCc"/>
    <property type="match status" value="1"/>
</dbReference>
<evidence type="ECO:0000259" key="1">
    <source>
        <dbReference type="PROSITE" id="PS50127"/>
    </source>
</evidence>
<dbReference type="PANTHER" id="PTHR24068">
    <property type="entry name" value="UBIQUITIN-CONJUGATING ENZYME E2"/>
    <property type="match status" value="1"/>
</dbReference>
<dbReference type="Proteomes" id="UP000826271">
    <property type="component" value="Unassembled WGS sequence"/>
</dbReference>
<feature type="domain" description="UBC core" evidence="1">
    <location>
        <begin position="1"/>
        <end position="109"/>
    </location>
</feature>
<keyword evidence="3" id="KW-1185">Reference proteome</keyword>
<proteinExistence type="predicted"/>
<dbReference type="Pfam" id="PF00179">
    <property type="entry name" value="UQ_con"/>
    <property type="match status" value="1"/>
</dbReference>
<dbReference type="AlphaFoldDB" id="A0AAV6WVM0"/>
<sequence length="109" mass="12441">MGELQKQSFVDEIAPVLEDIYHWHGTILGPPNSPFSGGKFVLNINFQPEHPFKAPRLLDSIRSMLIESNLDEAHPDVPDTAEMYKNDRAMYDSTAQSWTELYAMEKNSE</sequence>
<comment type="caution">
    <text evidence="2">The sequence shown here is derived from an EMBL/GenBank/DDBJ whole genome shotgun (WGS) entry which is preliminary data.</text>
</comment>
<dbReference type="InterPro" id="IPR000608">
    <property type="entry name" value="UBC"/>
</dbReference>
<name>A0AAV6WVM0_9LAMI</name>